<gene>
    <name evidence="2" type="ORF">Agub_g1597</name>
</gene>
<feature type="transmembrane region" description="Helical" evidence="1">
    <location>
        <begin position="40"/>
        <end position="59"/>
    </location>
</feature>
<proteinExistence type="predicted"/>
<keyword evidence="1" id="KW-0812">Transmembrane</keyword>
<dbReference type="Proteomes" id="UP001054857">
    <property type="component" value="Unassembled WGS sequence"/>
</dbReference>
<name>A0AAD3DHP6_9CHLO</name>
<reference evidence="2 3" key="1">
    <citation type="journal article" date="2021" name="Sci. Rep.">
        <title>Genome sequencing of the multicellular alga Astrephomene provides insights into convergent evolution of germ-soma differentiation.</title>
        <authorList>
            <person name="Yamashita S."/>
            <person name="Yamamoto K."/>
            <person name="Matsuzaki R."/>
            <person name="Suzuki S."/>
            <person name="Yamaguchi H."/>
            <person name="Hirooka S."/>
            <person name="Minakuchi Y."/>
            <person name="Miyagishima S."/>
            <person name="Kawachi M."/>
            <person name="Toyoda A."/>
            <person name="Nozaki H."/>
        </authorList>
    </citation>
    <scope>NUCLEOTIDE SEQUENCE [LARGE SCALE GENOMIC DNA]</scope>
    <source>
        <strain evidence="2 3">NIES-4017</strain>
    </source>
</reference>
<sequence>IIRVCFLFACLFSSYSTRLLNLCLLRRWDVMAGCKSASRSLLATIVVLVLLVHVGASVYDKKRGLKTYGLSDEQIKEYMKDHDPHHIINKHKNKESLKEHPEVKRFLEWRQMHKDGHPDAGVAFAGKIPHDFVPHMVEHPNMPKKDEL</sequence>
<keyword evidence="3" id="KW-1185">Reference proteome</keyword>
<keyword evidence="1" id="KW-1133">Transmembrane helix</keyword>
<protein>
    <submittedName>
        <fullName evidence="2">Uncharacterized protein</fullName>
    </submittedName>
</protein>
<evidence type="ECO:0000256" key="1">
    <source>
        <dbReference type="SAM" id="Phobius"/>
    </source>
</evidence>
<accession>A0AAD3DHP6</accession>
<evidence type="ECO:0000313" key="3">
    <source>
        <dbReference type="Proteomes" id="UP001054857"/>
    </source>
</evidence>
<keyword evidence="1" id="KW-0472">Membrane</keyword>
<comment type="caution">
    <text evidence="2">The sequence shown here is derived from an EMBL/GenBank/DDBJ whole genome shotgun (WGS) entry which is preliminary data.</text>
</comment>
<evidence type="ECO:0000313" key="2">
    <source>
        <dbReference type="EMBL" id="GFR40937.1"/>
    </source>
</evidence>
<feature type="non-terminal residue" evidence="2">
    <location>
        <position position="148"/>
    </location>
</feature>
<organism evidence="2 3">
    <name type="scientific">Astrephomene gubernaculifera</name>
    <dbReference type="NCBI Taxonomy" id="47775"/>
    <lineage>
        <taxon>Eukaryota</taxon>
        <taxon>Viridiplantae</taxon>
        <taxon>Chlorophyta</taxon>
        <taxon>core chlorophytes</taxon>
        <taxon>Chlorophyceae</taxon>
        <taxon>CS clade</taxon>
        <taxon>Chlamydomonadales</taxon>
        <taxon>Astrephomenaceae</taxon>
        <taxon>Astrephomene</taxon>
    </lineage>
</organism>
<dbReference type="AlphaFoldDB" id="A0AAD3DHP6"/>
<dbReference type="EMBL" id="BMAR01000001">
    <property type="protein sequence ID" value="GFR40937.1"/>
    <property type="molecule type" value="Genomic_DNA"/>
</dbReference>